<gene>
    <name evidence="1" type="ORF">CPSG_04223</name>
</gene>
<name>E9D3N4_COCPS</name>
<dbReference type="EMBL" id="GL636491">
    <property type="protein sequence ID" value="EFW18677.1"/>
    <property type="molecule type" value="Genomic_DNA"/>
</dbReference>
<dbReference type="VEuPathDB" id="FungiDB:CPSG_04223"/>
<dbReference type="AlphaFoldDB" id="E9D3N4"/>
<evidence type="ECO:0000313" key="1">
    <source>
        <dbReference type="EMBL" id="EFW18677.1"/>
    </source>
</evidence>
<protein>
    <submittedName>
        <fullName evidence="1">Predicted protein</fullName>
    </submittedName>
</protein>
<sequence length="63" mass="7270">MVGGLPMDRFRVYPYFQGYRSNAHLPSLKRAKQSLNRHKADEQTNSGETYLMYGNMLSMEADP</sequence>
<accession>E9D3N4</accession>
<keyword evidence="2" id="KW-1185">Reference proteome</keyword>
<dbReference type="HOGENOM" id="CLU_2885629_0_0_1"/>
<evidence type="ECO:0000313" key="2">
    <source>
        <dbReference type="Proteomes" id="UP000002497"/>
    </source>
</evidence>
<reference evidence="2" key="1">
    <citation type="journal article" date="2010" name="Genome Res.">
        <title>Population genomic sequencing of Coccidioides fungi reveals recent hybridization and transposon control.</title>
        <authorList>
            <person name="Neafsey D.E."/>
            <person name="Barker B.M."/>
            <person name="Sharpton T.J."/>
            <person name="Stajich J.E."/>
            <person name="Park D.J."/>
            <person name="Whiston E."/>
            <person name="Hung C.-Y."/>
            <person name="McMahan C."/>
            <person name="White J."/>
            <person name="Sykes S."/>
            <person name="Heiman D."/>
            <person name="Young S."/>
            <person name="Zeng Q."/>
            <person name="Abouelleil A."/>
            <person name="Aftuck L."/>
            <person name="Bessette D."/>
            <person name="Brown A."/>
            <person name="FitzGerald M."/>
            <person name="Lui A."/>
            <person name="Macdonald J.P."/>
            <person name="Priest M."/>
            <person name="Orbach M.J."/>
            <person name="Galgiani J.N."/>
            <person name="Kirkland T.N."/>
            <person name="Cole G.T."/>
            <person name="Birren B.W."/>
            <person name="Henn M.R."/>
            <person name="Taylor J.W."/>
            <person name="Rounsley S.D."/>
        </authorList>
    </citation>
    <scope>NUCLEOTIDE SEQUENCE [LARGE SCALE GENOMIC DNA]</scope>
    <source>
        <strain evidence="2">RMSCC 757 / Silveira</strain>
    </source>
</reference>
<proteinExistence type="predicted"/>
<dbReference type="Proteomes" id="UP000002497">
    <property type="component" value="Unassembled WGS sequence"/>
</dbReference>
<organism evidence="2">
    <name type="scientific">Coccidioides posadasii (strain RMSCC 757 / Silveira)</name>
    <name type="common">Valley fever fungus</name>
    <dbReference type="NCBI Taxonomy" id="443226"/>
    <lineage>
        <taxon>Eukaryota</taxon>
        <taxon>Fungi</taxon>
        <taxon>Dikarya</taxon>
        <taxon>Ascomycota</taxon>
        <taxon>Pezizomycotina</taxon>
        <taxon>Eurotiomycetes</taxon>
        <taxon>Eurotiomycetidae</taxon>
        <taxon>Onygenales</taxon>
        <taxon>Onygenaceae</taxon>
        <taxon>Coccidioides</taxon>
    </lineage>
</organism>
<reference evidence="2" key="2">
    <citation type="submission" date="2010-03" db="EMBL/GenBank/DDBJ databases">
        <title>The genome sequence of Coccidioides posadasii strain Silveira.</title>
        <authorList>
            <consortium name="The Broad Institute Genome Sequencing Center for Infectious Disease"/>
            <person name="Neafsey D."/>
            <person name="Orbach M."/>
            <person name="Henn M.R."/>
            <person name="Cole G.T."/>
            <person name="Galgiani J."/>
            <person name="Gardner M.J."/>
            <person name="Kirkland T.N."/>
            <person name="Taylor J.W."/>
            <person name="Young S.K."/>
            <person name="Zeng Q."/>
            <person name="Koehrsen M."/>
            <person name="Alvarado L."/>
            <person name="Berlin A."/>
            <person name="Borenstein D."/>
            <person name="Chapman S.B."/>
            <person name="Chen Z."/>
            <person name="Engels R."/>
            <person name="Freedman E."/>
            <person name="Gellesch M."/>
            <person name="Goldberg J."/>
            <person name="Griggs A."/>
            <person name="Gujja S."/>
            <person name="Heilman E."/>
            <person name="Heiman D."/>
            <person name="Howarth C."/>
            <person name="Jen D."/>
            <person name="Larson L."/>
            <person name="Mehta T."/>
            <person name="Neiman D."/>
            <person name="Park D."/>
            <person name="Pearson M."/>
            <person name="Richards J."/>
            <person name="Roberts A."/>
            <person name="Saif S."/>
            <person name="Shea T."/>
            <person name="Shenoy N."/>
            <person name="Sisk P."/>
            <person name="Stolte C."/>
            <person name="Sykes S."/>
            <person name="Walk T."/>
            <person name="White J."/>
            <person name="Yandava C."/>
            <person name="Haas B."/>
            <person name="Nusbaum C."/>
            <person name="Birren B."/>
        </authorList>
    </citation>
    <scope>NUCLEOTIDE SEQUENCE [LARGE SCALE GENOMIC DNA]</scope>
    <source>
        <strain evidence="2">RMSCC 757 / Silveira</strain>
    </source>
</reference>